<dbReference type="Proteomes" id="UP000094444">
    <property type="component" value="Unassembled WGS sequence"/>
</dbReference>
<dbReference type="InParanoid" id="A0A2P5HJ27"/>
<evidence type="ECO:0000313" key="2">
    <source>
        <dbReference type="EMBL" id="POS70247.1"/>
    </source>
</evidence>
<name>A0A2P5HJ27_DIAHE</name>
<dbReference type="AlphaFoldDB" id="A0A2P5HJ27"/>
<dbReference type="PROSITE" id="PS51257">
    <property type="entry name" value="PROKAR_LIPOPROTEIN"/>
    <property type="match status" value="1"/>
</dbReference>
<keyword evidence="3" id="KW-1185">Reference proteome</keyword>
<sequence length="103" mass="11413">MPQSYSRMVLESNEVGLGYNVTAALACWAMLAGFFILPGTFTSIKRSTFLSASSDGRRIQSAVQNVPLLPVASFCYVVAIAGLGILWRRFRANYIWVIQHILL</sequence>
<dbReference type="EMBL" id="MAVT02001723">
    <property type="protein sequence ID" value="POS70247.1"/>
    <property type="molecule type" value="Genomic_DNA"/>
</dbReference>
<evidence type="ECO:0000256" key="1">
    <source>
        <dbReference type="SAM" id="Phobius"/>
    </source>
</evidence>
<feature type="transmembrane region" description="Helical" evidence="1">
    <location>
        <begin position="65"/>
        <end position="87"/>
    </location>
</feature>
<feature type="transmembrane region" description="Helical" evidence="1">
    <location>
        <begin position="20"/>
        <end position="44"/>
    </location>
</feature>
<dbReference type="OrthoDB" id="3254104at2759"/>
<protein>
    <submittedName>
        <fullName evidence="2">PHO85 cyclin-1</fullName>
    </submittedName>
</protein>
<evidence type="ECO:0000313" key="3">
    <source>
        <dbReference type="Proteomes" id="UP000094444"/>
    </source>
</evidence>
<organism evidence="2 3">
    <name type="scientific">Diaporthe helianthi</name>
    <dbReference type="NCBI Taxonomy" id="158607"/>
    <lineage>
        <taxon>Eukaryota</taxon>
        <taxon>Fungi</taxon>
        <taxon>Dikarya</taxon>
        <taxon>Ascomycota</taxon>
        <taxon>Pezizomycotina</taxon>
        <taxon>Sordariomycetes</taxon>
        <taxon>Sordariomycetidae</taxon>
        <taxon>Diaporthales</taxon>
        <taxon>Diaporthaceae</taxon>
        <taxon>Diaporthe</taxon>
    </lineage>
</organism>
<reference evidence="2" key="1">
    <citation type="submission" date="2017-09" db="EMBL/GenBank/DDBJ databases">
        <title>Polyketide synthases of a Diaporthe helianthi virulent isolate.</title>
        <authorList>
            <person name="Baroncelli R."/>
        </authorList>
    </citation>
    <scope>NUCLEOTIDE SEQUENCE [LARGE SCALE GENOMIC DNA]</scope>
    <source>
        <strain evidence="2">7/96</strain>
    </source>
</reference>
<keyword evidence="1" id="KW-1133">Transmembrane helix</keyword>
<gene>
    <name evidence="2" type="ORF">DHEL01_v211357</name>
</gene>
<accession>A0A2P5HJ27</accession>
<dbReference type="STRING" id="158607.A0A2P5HJ27"/>
<comment type="caution">
    <text evidence="2">The sequence shown here is derived from an EMBL/GenBank/DDBJ whole genome shotgun (WGS) entry which is preliminary data.</text>
</comment>
<keyword evidence="1" id="KW-0812">Transmembrane</keyword>
<keyword evidence="1" id="KW-0472">Membrane</keyword>
<proteinExistence type="predicted"/>